<gene>
    <name evidence="6" type="ORF">APZ18_12715</name>
</gene>
<evidence type="ECO:0000256" key="2">
    <source>
        <dbReference type="ARBA" id="ARBA00022729"/>
    </source>
</evidence>
<keyword evidence="4" id="KW-1133">Transmembrane helix</keyword>
<evidence type="ECO:0000256" key="3">
    <source>
        <dbReference type="SAM" id="MobiDB-lite"/>
    </source>
</evidence>
<protein>
    <recommendedName>
        <fullName evidence="5">NEAT domain-containing protein</fullName>
    </recommendedName>
</protein>
<keyword evidence="4" id="KW-0812">Transmembrane</keyword>
<feature type="region of interest" description="Disordered" evidence="3">
    <location>
        <begin position="631"/>
        <end position="658"/>
    </location>
</feature>
<proteinExistence type="predicted"/>
<dbReference type="AlphaFoldDB" id="A0AAW3JV18"/>
<dbReference type="EMBL" id="LLKB01000005">
    <property type="protein sequence ID" value="KQC85529.1"/>
    <property type="molecule type" value="Genomic_DNA"/>
</dbReference>
<dbReference type="InterPro" id="IPR006635">
    <property type="entry name" value="NEAT_dom"/>
</dbReference>
<feature type="compositionally biased region" description="Low complexity" evidence="3">
    <location>
        <begin position="433"/>
        <end position="448"/>
    </location>
</feature>
<dbReference type="Pfam" id="PF11545">
    <property type="entry name" value="HemeBinding_Shp"/>
    <property type="match status" value="1"/>
</dbReference>
<organism evidence="6 7">
    <name type="scientific">Butyribacter intestini</name>
    <dbReference type="NCBI Taxonomy" id="1703332"/>
    <lineage>
        <taxon>Bacteria</taxon>
        <taxon>Bacillati</taxon>
        <taxon>Bacillota</taxon>
        <taxon>Clostridia</taxon>
        <taxon>Lachnospirales</taxon>
        <taxon>Lachnospiraceae</taxon>
        <taxon>Butyribacter</taxon>
    </lineage>
</organism>
<dbReference type="InterPro" id="IPR020985">
    <property type="entry name" value="Cell_surface_Shp_haem-bd"/>
</dbReference>
<keyword evidence="4" id="KW-0472">Membrane</keyword>
<dbReference type="SMART" id="SM00725">
    <property type="entry name" value="NEAT"/>
    <property type="match status" value="1"/>
</dbReference>
<feature type="region of interest" description="Disordered" evidence="3">
    <location>
        <begin position="418"/>
        <end position="478"/>
    </location>
</feature>
<dbReference type="GO" id="GO:0030313">
    <property type="term" value="C:cell envelope"/>
    <property type="evidence" value="ECO:0007669"/>
    <property type="project" value="UniProtKB-SubCell"/>
</dbReference>
<dbReference type="RefSeq" id="WP_055945469.1">
    <property type="nucleotide sequence ID" value="NZ_JAQDCV010000012.1"/>
</dbReference>
<feature type="compositionally biased region" description="Basic and acidic residues" evidence="3">
    <location>
        <begin position="637"/>
        <end position="646"/>
    </location>
</feature>
<feature type="domain" description="NEAT" evidence="5">
    <location>
        <begin position="261"/>
        <end position="417"/>
    </location>
</feature>
<dbReference type="SUPFAM" id="SSF158911">
    <property type="entry name" value="NEAT domain-like"/>
    <property type="match status" value="1"/>
</dbReference>
<keyword evidence="7" id="KW-1185">Reference proteome</keyword>
<dbReference type="CDD" id="cd06920">
    <property type="entry name" value="NEAT"/>
    <property type="match status" value="1"/>
</dbReference>
<dbReference type="Pfam" id="PF05031">
    <property type="entry name" value="NEAT"/>
    <property type="match status" value="1"/>
</dbReference>
<accession>A0AAW3JV18</accession>
<feature type="region of interest" description="Disordered" evidence="3">
    <location>
        <begin position="675"/>
        <end position="722"/>
    </location>
</feature>
<feature type="region of interest" description="Disordered" evidence="3">
    <location>
        <begin position="206"/>
        <end position="256"/>
    </location>
</feature>
<evidence type="ECO:0000259" key="5">
    <source>
        <dbReference type="PROSITE" id="PS50978"/>
    </source>
</evidence>
<feature type="compositionally biased region" description="Polar residues" evidence="3">
    <location>
        <begin position="449"/>
        <end position="464"/>
    </location>
</feature>
<evidence type="ECO:0000256" key="1">
    <source>
        <dbReference type="ARBA" id="ARBA00004196"/>
    </source>
</evidence>
<comment type="subcellular location">
    <subcellularLocation>
        <location evidence="1">Cell envelope</location>
    </subcellularLocation>
</comment>
<dbReference type="PROSITE" id="PS50978">
    <property type="entry name" value="NEAT"/>
    <property type="match status" value="1"/>
</dbReference>
<evidence type="ECO:0000313" key="6">
    <source>
        <dbReference type="EMBL" id="KQC85529.1"/>
    </source>
</evidence>
<dbReference type="GO" id="GO:0020037">
    <property type="term" value="F:heme binding"/>
    <property type="evidence" value="ECO:0007669"/>
    <property type="project" value="InterPro"/>
</dbReference>
<dbReference type="Proteomes" id="UP000050833">
    <property type="component" value="Unassembled WGS sequence"/>
</dbReference>
<sequence>MRFLGKHKVMAWILAVALVLGLMSDFSIFESTKRVYAGDFNDGVYTIEGRLRHATLDQPSMGDSAVTQPMKIIKKGNSISLRLEFKSLTSGIFKGYLYGFYYFPSWNDSENVPKSATAESVKVTEYYEGVYDEYNDPDTGLDSNVKGKLYPHYALMPIEWKQGMAWIQVYVPVMEAINKGGGTQFARLLLDWNTLKKTDEKADDIVGTAEPSATKKPSTDSKNMATKKPATDRENTATKKPVTTGSKNSSKKNKKLNIKKLTDGTYMITGNMLKTDKKSSSMSDKAINHNVLLRVKNGKYTLILDFSGLTVGSAKGYLGRLKYFKAGYKVTKNGVPQGKTAAAKIVSFQKKNGKKLTDTYGTNYPKKVSFPMIKEAKKNGYVPMQVFVPIMDAISKGSGTQPVYLKLDLNSIVAGKKSTSVSKSSKSKKSSKKTNASKGGSSAGNSVSDKNTLTADGSLSNSVAGSDATDNKSGTSGSVVSGKVYSCNIVPCYRHPVTNKVEDAGGESSYATGQGMVESVLKTSGMLEQTDNGQCYLTMRVGLIDYTSDHKFYVQKRGAASWQQVSPTVTKKGSDSNGKTADYCISLSDKNSIVKVSMYVRPMGRNVVFYAYAKNFKSGNVSGMAVTHVSANASSDTRTDNTKTSDSDLSGDASGLENDSTALIGNTLSDVNTELSESGLSDAQGLSLSTESKENGSDVSETAEAASDGNSTQTAGGNNGKSEDMTMAKWVIVLTISITLSGLVLIAAGAGVTYYFRRNWRRWGEEMEDDEEE</sequence>
<evidence type="ECO:0000313" key="7">
    <source>
        <dbReference type="Proteomes" id="UP000050833"/>
    </source>
</evidence>
<reference evidence="6 7" key="1">
    <citation type="submission" date="2015-10" db="EMBL/GenBank/DDBJ databases">
        <title>Butyribacter intestini gen. nov., sp. nov., a butyric acid-producing bacterium of the family Lachnospiraceae isolated from the human faeces.</title>
        <authorList>
            <person name="Zou Y."/>
            <person name="Xue W."/>
            <person name="Luo G."/>
            <person name="Lv M."/>
        </authorList>
    </citation>
    <scope>NUCLEOTIDE SEQUENCE [LARGE SCALE GENOMIC DNA]</scope>
    <source>
        <strain evidence="6 7">TF01-11</strain>
    </source>
</reference>
<feature type="compositionally biased region" description="Polar residues" evidence="3">
    <location>
        <begin position="675"/>
        <end position="690"/>
    </location>
</feature>
<feature type="transmembrane region" description="Helical" evidence="4">
    <location>
        <begin position="730"/>
        <end position="756"/>
    </location>
</feature>
<evidence type="ECO:0000256" key="4">
    <source>
        <dbReference type="SAM" id="Phobius"/>
    </source>
</evidence>
<keyword evidence="2" id="KW-0732">Signal</keyword>
<feature type="compositionally biased region" description="Low complexity" evidence="3">
    <location>
        <begin position="647"/>
        <end position="656"/>
    </location>
</feature>
<name>A0AAW3JV18_9FIRM</name>
<dbReference type="InterPro" id="IPR037250">
    <property type="entry name" value="NEAT_dom_sf"/>
</dbReference>
<dbReference type="Gene3D" id="2.60.40.1850">
    <property type="match status" value="3"/>
</dbReference>
<comment type="caution">
    <text evidence="6">The sequence shown here is derived from an EMBL/GenBank/DDBJ whole genome shotgun (WGS) entry which is preliminary data.</text>
</comment>